<gene>
    <name evidence="1" type="ORF">DCC88_08900</name>
</gene>
<dbReference type="AlphaFoldDB" id="A0A369KS49"/>
<protein>
    <submittedName>
        <fullName evidence="1">Uncharacterized protein</fullName>
    </submittedName>
</protein>
<dbReference type="Proteomes" id="UP000253934">
    <property type="component" value="Unassembled WGS sequence"/>
</dbReference>
<dbReference type="RefSeq" id="WP_338637231.1">
    <property type="nucleotide sequence ID" value="NZ_CP146516.1"/>
</dbReference>
<name>A0A369KS49_9BACT</name>
<evidence type="ECO:0000313" key="2">
    <source>
        <dbReference type="Proteomes" id="UP000253934"/>
    </source>
</evidence>
<accession>A0A369KS49</accession>
<proteinExistence type="predicted"/>
<evidence type="ECO:0000313" key="1">
    <source>
        <dbReference type="EMBL" id="RDB35667.1"/>
    </source>
</evidence>
<dbReference type="EMBL" id="QOVW01000078">
    <property type="protein sequence ID" value="RDB35667.1"/>
    <property type="molecule type" value="Genomic_DNA"/>
</dbReference>
<sequence length="135" mass="15696">MVYIPPPSRSAFIQIGDYVSKVGIYTNPGVVKEKKPDGTIIIDTDKTAIKKYHRHSITTGLTPQEKDAFNNIMDEVMKLPDNRNRILTLQQRIDKMRTEPKSKKVSDFLRNEQAQLIRWAKELPRVYDTQPEKLR</sequence>
<keyword evidence="2" id="KW-1185">Reference proteome</keyword>
<organism evidence="1 2">
    <name type="scientific">Spirobacillus cienkowskii</name>
    <dbReference type="NCBI Taxonomy" id="495820"/>
    <lineage>
        <taxon>Bacteria</taxon>
        <taxon>Pseudomonadati</taxon>
        <taxon>Bdellovibrionota</taxon>
        <taxon>Oligoflexia</taxon>
        <taxon>Silvanigrellales</taxon>
        <taxon>Spirobacillus</taxon>
    </lineage>
</organism>
<reference evidence="1" key="1">
    <citation type="submission" date="2018-04" db="EMBL/GenBank/DDBJ databases">
        <title>Draft genome sequence of the Candidatus Spirobacillus cienkowskii, a pathogen of freshwater Daphnia species, reconstructed from hemolymph metagenomic reads.</title>
        <authorList>
            <person name="Bresciani L."/>
            <person name="Lemos L.N."/>
            <person name="Wale N."/>
            <person name="Lin J.Y."/>
            <person name="Fernandes G.R."/>
            <person name="Duffy M.A."/>
            <person name="Rodrigues J.M."/>
        </authorList>
    </citation>
    <scope>NUCLEOTIDE SEQUENCE [LARGE SCALE GENOMIC DNA]</scope>
    <source>
        <strain evidence="1">Binning01</strain>
    </source>
</reference>
<comment type="caution">
    <text evidence="1">The sequence shown here is derived from an EMBL/GenBank/DDBJ whole genome shotgun (WGS) entry which is preliminary data.</text>
</comment>